<name>A0ABU2WLC5_9GAMM</name>
<organism evidence="1 2">
    <name type="scientific">Banduia mediterranea</name>
    <dbReference type="NCBI Taxonomy" id="3075609"/>
    <lineage>
        <taxon>Bacteria</taxon>
        <taxon>Pseudomonadati</taxon>
        <taxon>Pseudomonadota</taxon>
        <taxon>Gammaproteobacteria</taxon>
        <taxon>Nevskiales</taxon>
        <taxon>Algiphilaceae</taxon>
        <taxon>Banduia</taxon>
    </lineage>
</organism>
<sequence length="111" mass="12312">MPNEIRHFILTPAGTVREFSPDEAAQVATGSDTLPEFAKHRLRYLQVTVESDNGAEIRVQTAGACIEFDETGRIASADAPESADERLSKFEYDTCIQWALREIPATAITFH</sequence>
<reference evidence="1 2" key="1">
    <citation type="submission" date="2023-09" db="EMBL/GenBank/DDBJ databases">
        <authorList>
            <person name="Rey-Velasco X."/>
        </authorList>
    </citation>
    <scope>NUCLEOTIDE SEQUENCE [LARGE SCALE GENOMIC DNA]</scope>
    <source>
        <strain evidence="1 2">W345</strain>
    </source>
</reference>
<protein>
    <submittedName>
        <fullName evidence="1">Uncharacterized protein</fullName>
    </submittedName>
</protein>
<dbReference type="Proteomes" id="UP001254608">
    <property type="component" value="Unassembled WGS sequence"/>
</dbReference>
<evidence type="ECO:0000313" key="1">
    <source>
        <dbReference type="EMBL" id="MDT0498325.1"/>
    </source>
</evidence>
<gene>
    <name evidence="1" type="ORF">RM530_13255</name>
</gene>
<dbReference type="RefSeq" id="WP_311365727.1">
    <property type="nucleotide sequence ID" value="NZ_JAVRIC010000020.1"/>
</dbReference>
<evidence type="ECO:0000313" key="2">
    <source>
        <dbReference type="Proteomes" id="UP001254608"/>
    </source>
</evidence>
<dbReference type="EMBL" id="JAVRIC010000020">
    <property type="protein sequence ID" value="MDT0498325.1"/>
    <property type="molecule type" value="Genomic_DNA"/>
</dbReference>
<comment type="caution">
    <text evidence="1">The sequence shown here is derived from an EMBL/GenBank/DDBJ whole genome shotgun (WGS) entry which is preliminary data.</text>
</comment>
<proteinExistence type="predicted"/>
<accession>A0ABU2WLC5</accession>
<keyword evidence="2" id="KW-1185">Reference proteome</keyword>